<evidence type="ECO:0000256" key="4">
    <source>
        <dbReference type="ARBA" id="ARBA00038114"/>
    </source>
</evidence>
<evidence type="ECO:0000313" key="8">
    <source>
        <dbReference type="Proteomes" id="UP000708208"/>
    </source>
</evidence>
<evidence type="ECO:0000256" key="5">
    <source>
        <dbReference type="SAM" id="Coils"/>
    </source>
</evidence>
<feature type="coiled-coil region" evidence="5">
    <location>
        <begin position="252"/>
        <end position="293"/>
    </location>
</feature>
<organism evidence="7 8">
    <name type="scientific">Allacma fusca</name>
    <dbReference type="NCBI Taxonomy" id="39272"/>
    <lineage>
        <taxon>Eukaryota</taxon>
        <taxon>Metazoa</taxon>
        <taxon>Ecdysozoa</taxon>
        <taxon>Arthropoda</taxon>
        <taxon>Hexapoda</taxon>
        <taxon>Collembola</taxon>
        <taxon>Symphypleona</taxon>
        <taxon>Sminthuridae</taxon>
        <taxon>Allacma</taxon>
    </lineage>
</organism>
<evidence type="ECO:0000313" key="7">
    <source>
        <dbReference type="EMBL" id="CAG7834070.1"/>
    </source>
</evidence>
<dbReference type="EMBL" id="CAJVCH010570104">
    <property type="protein sequence ID" value="CAG7834070.1"/>
    <property type="molecule type" value="Genomic_DNA"/>
</dbReference>
<dbReference type="PANTHER" id="PTHR13183">
    <property type="entry name" value="AXONEMAL INNER ARM DYNEIN LIGHT CHAIN 28"/>
    <property type="match status" value="1"/>
</dbReference>
<keyword evidence="8" id="KW-1185">Reference proteome</keyword>
<proteinExistence type="inferred from homology"/>
<reference evidence="7" key="1">
    <citation type="submission" date="2021-06" db="EMBL/GenBank/DDBJ databases">
        <authorList>
            <person name="Hodson N. C."/>
            <person name="Mongue J. A."/>
            <person name="Jaron S. K."/>
        </authorList>
    </citation>
    <scope>NUCLEOTIDE SEQUENCE</scope>
</reference>
<dbReference type="GO" id="GO:0045504">
    <property type="term" value="F:dynein heavy chain binding"/>
    <property type="evidence" value="ECO:0007669"/>
    <property type="project" value="TreeGrafter"/>
</dbReference>
<feature type="region of interest" description="Disordered" evidence="6">
    <location>
        <begin position="1"/>
        <end position="33"/>
    </location>
</feature>
<dbReference type="PANTHER" id="PTHR13183:SF0">
    <property type="entry name" value="AXONEMAL DYNEIN LIGHT INTERMEDIATE POLYPEPTIDE 1"/>
    <property type="match status" value="1"/>
</dbReference>
<feature type="compositionally biased region" description="Low complexity" evidence="6">
    <location>
        <begin position="20"/>
        <end position="33"/>
    </location>
</feature>
<dbReference type="AlphaFoldDB" id="A0A8J2LIH7"/>
<evidence type="ECO:0000256" key="3">
    <source>
        <dbReference type="ARBA" id="ARBA00023175"/>
    </source>
</evidence>
<feature type="compositionally biased region" description="Polar residues" evidence="6">
    <location>
        <begin position="1"/>
        <end position="11"/>
    </location>
</feature>
<accession>A0A8J2LIH7</accession>
<dbReference type="GO" id="GO:0005930">
    <property type="term" value="C:axoneme"/>
    <property type="evidence" value="ECO:0007669"/>
    <property type="project" value="TreeGrafter"/>
</dbReference>
<dbReference type="Proteomes" id="UP000708208">
    <property type="component" value="Unassembled WGS sequence"/>
</dbReference>
<evidence type="ECO:0000256" key="6">
    <source>
        <dbReference type="SAM" id="MobiDB-lite"/>
    </source>
</evidence>
<gene>
    <name evidence="7" type="ORF">AFUS01_LOCUS43611</name>
</gene>
<keyword evidence="3" id="KW-0505">Motor protein</keyword>
<evidence type="ECO:0000256" key="2">
    <source>
        <dbReference type="ARBA" id="ARBA00023054"/>
    </source>
</evidence>
<comment type="caution">
    <text evidence="7">The sequence shown here is derived from an EMBL/GenBank/DDBJ whole genome shotgun (WGS) entry which is preliminary data.</text>
</comment>
<name>A0A8J2LIH7_9HEXA</name>
<keyword evidence="1" id="KW-0243">Dynein</keyword>
<dbReference type="GO" id="GO:0030286">
    <property type="term" value="C:dynein complex"/>
    <property type="evidence" value="ECO:0007669"/>
    <property type="project" value="UniProtKB-KW"/>
</dbReference>
<sequence>MSRRSLSTMPTHPSLYQYPSQKSQSGTSSVSISDATSYPVPMIVRSTISTHKHKENDEDVLKIQNVPLSPIEKPFLQCEIPIYLGQVSDNEKPPDCPNANYHHSEINFLKVMTIEEMCNKSRKCGFSRQDKIDLLNQLFPPREFTLDKSKWKLDVSKMPANSTDRMHLFRKFEAERNDKNCSSKGFCPIMNDMIQDLFDECIRQDILEHPERGILLVCIKNGLNRQALTLSALLENSQMKAGRVSVTLGAIIDQLNKVLEKDKTEIGNLEAKVLDLEHKLDALKMRRHEERKREQLKNHLELDYYKKFCTQAKEQVDLFEDPERHKHTTKHKNSNHHHGSIVDTKATMLLKKESAI</sequence>
<feature type="region of interest" description="Disordered" evidence="6">
    <location>
        <begin position="324"/>
        <end position="343"/>
    </location>
</feature>
<protein>
    <submittedName>
        <fullName evidence="7">Uncharacterized protein</fullName>
    </submittedName>
</protein>
<feature type="compositionally biased region" description="Basic residues" evidence="6">
    <location>
        <begin position="325"/>
        <end position="339"/>
    </location>
</feature>
<dbReference type="Pfam" id="PF10211">
    <property type="entry name" value="Ax_dynein_light"/>
    <property type="match status" value="1"/>
</dbReference>
<keyword evidence="2 5" id="KW-0175">Coiled coil</keyword>
<evidence type="ECO:0000256" key="1">
    <source>
        <dbReference type="ARBA" id="ARBA00023017"/>
    </source>
</evidence>
<comment type="similarity">
    <text evidence="4">Belongs to the inner dynein arm light chain family.</text>
</comment>
<dbReference type="InterPro" id="IPR019347">
    <property type="entry name" value="Axonemal_dynein_light_chain"/>
</dbReference>